<keyword evidence="1" id="KW-0853">WD repeat</keyword>
<dbReference type="EMBL" id="MCFA01000160">
    <property type="protein sequence ID" value="ORY02179.1"/>
    <property type="molecule type" value="Genomic_DNA"/>
</dbReference>
<proteinExistence type="predicted"/>
<gene>
    <name evidence="4" type="ORF">BCR34DRAFT_667752</name>
</gene>
<dbReference type="PANTHER" id="PTHR44472:SF1">
    <property type="entry name" value="DDB1 AND CUL4 ASSOCIATED FACTOR 4"/>
    <property type="match status" value="1"/>
</dbReference>
<feature type="compositionally biased region" description="Basic residues" evidence="3">
    <location>
        <begin position="360"/>
        <end position="369"/>
    </location>
</feature>
<dbReference type="InterPro" id="IPR052254">
    <property type="entry name" value="CUL4-DDB1_E3_ligase_receptor"/>
</dbReference>
<dbReference type="GO" id="GO:0080008">
    <property type="term" value="C:Cul4-RING E3 ubiquitin ligase complex"/>
    <property type="evidence" value="ECO:0007669"/>
    <property type="project" value="TreeGrafter"/>
</dbReference>
<dbReference type="InterPro" id="IPR015943">
    <property type="entry name" value="WD40/YVTN_repeat-like_dom_sf"/>
</dbReference>
<sequence>MNGREIPGYYYDEEKKKYFKIEAAHLAPTSKYNADNIRKLTKDKKTEAQKSKRHQQIVKETVRASYKCLTSFEISSLQREIGHHARTSFSVQNHWPGAIASGLKTGIAIAETQPLYWDRDPSSGTLYLGYNDGSVRSLDRDTSTHHSLSNSQPSKLRCYNAMKFSSPINKLTSEISSVHYLPLSRTLLVTSLGGERPAAIHLSNPCIDPPGVAEQFTPRGIATIWTSSPRPHSLSESPINPSSIPAAALEIVAVAAQTTLMVLTLNEAGSWGSETALKLDTDILALEWLSPTSISLGCRNGSIYLYDTRSRGSTLILTHPTPITQIRRADDFTRLVCSGLSHTLFLYDFRMPQQKTSNRTLKRKRHRQRKDPDDKSFPSPSIPLLTFPYSNRASMNLGLDVHAGVGLVAGMDEEERIVIWSLRSGQELRRFGCELKRGRIRGRCVRILEDEFGDGEVGVWGNWGGALRRFGW</sequence>
<dbReference type="AlphaFoldDB" id="A0A1Y1YW41"/>
<dbReference type="OrthoDB" id="128867at2759"/>
<name>A0A1Y1YW41_9PLEO</name>
<evidence type="ECO:0000256" key="1">
    <source>
        <dbReference type="ARBA" id="ARBA00022574"/>
    </source>
</evidence>
<evidence type="ECO:0000256" key="2">
    <source>
        <dbReference type="ARBA" id="ARBA00022737"/>
    </source>
</evidence>
<protein>
    <recommendedName>
        <fullName evidence="6">WD40-repeat-containing domain protein</fullName>
    </recommendedName>
</protein>
<reference evidence="4 5" key="1">
    <citation type="submission" date="2016-07" db="EMBL/GenBank/DDBJ databases">
        <title>Pervasive Adenine N6-methylation of Active Genes in Fungi.</title>
        <authorList>
            <consortium name="DOE Joint Genome Institute"/>
            <person name="Mondo S.J."/>
            <person name="Dannebaum R.O."/>
            <person name="Kuo R.C."/>
            <person name="Labutti K."/>
            <person name="Haridas S."/>
            <person name="Kuo A."/>
            <person name="Salamov A."/>
            <person name="Ahrendt S.R."/>
            <person name="Lipzen A."/>
            <person name="Sullivan W."/>
            <person name="Andreopoulos W.B."/>
            <person name="Clum A."/>
            <person name="Lindquist E."/>
            <person name="Daum C."/>
            <person name="Ramamoorthy G.K."/>
            <person name="Gryganskyi A."/>
            <person name="Culley D."/>
            <person name="Magnuson J.K."/>
            <person name="James T.Y."/>
            <person name="O'Malley M.A."/>
            <person name="Stajich J.E."/>
            <person name="Spatafora J.W."/>
            <person name="Visel A."/>
            <person name="Grigoriev I.V."/>
        </authorList>
    </citation>
    <scope>NUCLEOTIDE SEQUENCE [LARGE SCALE GENOMIC DNA]</scope>
    <source>
        <strain evidence="4 5">CBS 115471</strain>
    </source>
</reference>
<feature type="region of interest" description="Disordered" evidence="3">
    <location>
        <begin position="356"/>
        <end position="379"/>
    </location>
</feature>
<dbReference type="STRING" id="1231657.A0A1Y1YW41"/>
<evidence type="ECO:0000313" key="4">
    <source>
        <dbReference type="EMBL" id="ORY02179.1"/>
    </source>
</evidence>
<comment type="caution">
    <text evidence="4">The sequence shown here is derived from an EMBL/GenBank/DDBJ whole genome shotgun (WGS) entry which is preliminary data.</text>
</comment>
<keyword evidence="5" id="KW-1185">Reference proteome</keyword>
<dbReference type="Gene3D" id="2.130.10.10">
    <property type="entry name" value="YVTN repeat-like/Quinoprotein amine dehydrogenase"/>
    <property type="match status" value="1"/>
</dbReference>
<accession>A0A1Y1YW41</accession>
<dbReference type="Proteomes" id="UP000193144">
    <property type="component" value="Unassembled WGS sequence"/>
</dbReference>
<dbReference type="PANTHER" id="PTHR44472">
    <property type="entry name" value="DDB1- AND CUL4-ASSOCIATED FACTOR 4-RELATED"/>
    <property type="match status" value="1"/>
</dbReference>
<evidence type="ECO:0000313" key="5">
    <source>
        <dbReference type="Proteomes" id="UP000193144"/>
    </source>
</evidence>
<keyword evidence="2" id="KW-0677">Repeat</keyword>
<dbReference type="SUPFAM" id="SSF50978">
    <property type="entry name" value="WD40 repeat-like"/>
    <property type="match status" value="1"/>
</dbReference>
<dbReference type="InterPro" id="IPR036322">
    <property type="entry name" value="WD40_repeat_dom_sf"/>
</dbReference>
<evidence type="ECO:0008006" key="6">
    <source>
        <dbReference type="Google" id="ProtNLM"/>
    </source>
</evidence>
<organism evidence="4 5">
    <name type="scientific">Clohesyomyces aquaticus</name>
    <dbReference type="NCBI Taxonomy" id="1231657"/>
    <lineage>
        <taxon>Eukaryota</taxon>
        <taxon>Fungi</taxon>
        <taxon>Dikarya</taxon>
        <taxon>Ascomycota</taxon>
        <taxon>Pezizomycotina</taxon>
        <taxon>Dothideomycetes</taxon>
        <taxon>Pleosporomycetidae</taxon>
        <taxon>Pleosporales</taxon>
        <taxon>Lindgomycetaceae</taxon>
        <taxon>Clohesyomyces</taxon>
    </lineage>
</organism>
<evidence type="ECO:0000256" key="3">
    <source>
        <dbReference type="SAM" id="MobiDB-lite"/>
    </source>
</evidence>